<dbReference type="InterPro" id="IPR003609">
    <property type="entry name" value="Pan_app"/>
</dbReference>
<reference evidence="2" key="1">
    <citation type="submission" date="2017-02" db="UniProtKB">
        <authorList>
            <consortium name="WormBaseParasite"/>
        </authorList>
    </citation>
    <scope>IDENTIFICATION</scope>
</reference>
<sequence length="95" mass="10979">LCTCFVKYEDRDMPLAVKPYSVVENPYDSSEESCLATCLQNSQCQGVVFGIVGGRDVFTCEFYDKQFNDELNDQLIYEPYVHTYFKKDTKCETQS</sequence>
<name>A0A0M3K2F0_ANISI</name>
<dbReference type="WBParaSite" id="ASIM_0001509001-mRNA-1">
    <property type="protein sequence ID" value="ASIM_0001509001-mRNA-1"/>
    <property type="gene ID" value="ASIM_0001509001"/>
</dbReference>
<dbReference type="PROSITE" id="PS50948">
    <property type="entry name" value="PAN"/>
    <property type="match status" value="1"/>
</dbReference>
<evidence type="ECO:0000259" key="1">
    <source>
        <dbReference type="PROSITE" id="PS50948"/>
    </source>
</evidence>
<organism evidence="2">
    <name type="scientific">Anisakis simplex</name>
    <name type="common">Herring worm</name>
    <dbReference type="NCBI Taxonomy" id="6269"/>
    <lineage>
        <taxon>Eukaryota</taxon>
        <taxon>Metazoa</taxon>
        <taxon>Ecdysozoa</taxon>
        <taxon>Nematoda</taxon>
        <taxon>Chromadorea</taxon>
        <taxon>Rhabditida</taxon>
        <taxon>Spirurina</taxon>
        <taxon>Ascaridomorpha</taxon>
        <taxon>Ascaridoidea</taxon>
        <taxon>Anisakidae</taxon>
        <taxon>Anisakis</taxon>
        <taxon>Anisakis simplex complex</taxon>
    </lineage>
</organism>
<proteinExistence type="predicted"/>
<evidence type="ECO:0000313" key="2">
    <source>
        <dbReference type="WBParaSite" id="ASIM_0001509001-mRNA-1"/>
    </source>
</evidence>
<dbReference type="AlphaFoldDB" id="A0A0M3K2F0"/>
<protein>
    <submittedName>
        <fullName evidence="2">Apple domain-containing protein</fullName>
    </submittedName>
</protein>
<accession>A0A0M3K2F0</accession>
<feature type="domain" description="Apple" evidence="1">
    <location>
        <begin position="4"/>
        <end position="91"/>
    </location>
</feature>